<evidence type="ECO:0000313" key="5">
    <source>
        <dbReference type="EMBL" id="KAG0536109.1"/>
    </source>
</evidence>
<feature type="domain" description="3'-5' exonuclease" evidence="4">
    <location>
        <begin position="80"/>
        <end position="201"/>
    </location>
</feature>
<dbReference type="CDD" id="cd06141">
    <property type="entry name" value="WRN_exo"/>
    <property type="match status" value="1"/>
</dbReference>
<feature type="compositionally biased region" description="Acidic residues" evidence="3">
    <location>
        <begin position="211"/>
        <end position="235"/>
    </location>
</feature>
<protein>
    <recommendedName>
        <fullName evidence="4">3'-5' exonuclease domain-containing protein</fullName>
    </recommendedName>
</protein>
<evidence type="ECO:0000313" key="6">
    <source>
        <dbReference type="Proteomes" id="UP000807115"/>
    </source>
</evidence>
<dbReference type="PANTHER" id="PTHR13620:SF120">
    <property type="entry name" value="3'-5' EXONUCLEASE DOMAIN-CONTAINING PROTEIN"/>
    <property type="match status" value="1"/>
</dbReference>
<evidence type="ECO:0000259" key="4">
    <source>
        <dbReference type="Pfam" id="PF01612"/>
    </source>
</evidence>
<organism evidence="5 6">
    <name type="scientific">Sorghum bicolor</name>
    <name type="common">Sorghum</name>
    <name type="synonym">Sorghum vulgare</name>
    <dbReference type="NCBI Taxonomy" id="4558"/>
    <lineage>
        <taxon>Eukaryota</taxon>
        <taxon>Viridiplantae</taxon>
        <taxon>Streptophyta</taxon>
        <taxon>Embryophyta</taxon>
        <taxon>Tracheophyta</taxon>
        <taxon>Spermatophyta</taxon>
        <taxon>Magnoliopsida</taxon>
        <taxon>Liliopsida</taxon>
        <taxon>Poales</taxon>
        <taxon>Poaceae</taxon>
        <taxon>PACMAD clade</taxon>
        <taxon>Panicoideae</taxon>
        <taxon>Andropogonodae</taxon>
        <taxon>Andropogoneae</taxon>
        <taxon>Sorghinae</taxon>
        <taxon>Sorghum</taxon>
    </lineage>
</organism>
<evidence type="ECO:0000256" key="3">
    <source>
        <dbReference type="SAM" id="MobiDB-lite"/>
    </source>
</evidence>
<comment type="caution">
    <text evidence="5">The sequence shown here is derived from an EMBL/GenBank/DDBJ whole genome shotgun (WGS) entry which is preliminary data.</text>
</comment>
<dbReference type="Proteomes" id="UP000807115">
    <property type="component" value="Chromosome 3"/>
</dbReference>
<dbReference type="Pfam" id="PF01612">
    <property type="entry name" value="DNA_pol_A_exo1"/>
    <property type="match status" value="1"/>
</dbReference>
<dbReference type="InterPro" id="IPR012337">
    <property type="entry name" value="RNaseH-like_sf"/>
</dbReference>
<evidence type="ECO:0000256" key="1">
    <source>
        <dbReference type="ARBA" id="ARBA00022722"/>
    </source>
</evidence>
<dbReference type="GO" id="GO:0008408">
    <property type="term" value="F:3'-5' exonuclease activity"/>
    <property type="evidence" value="ECO:0007669"/>
    <property type="project" value="InterPro"/>
</dbReference>
<dbReference type="KEGG" id="sbi:8084350"/>
<reference evidence="5" key="2">
    <citation type="submission" date="2020-10" db="EMBL/GenBank/DDBJ databases">
        <authorList>
            <person name="Cooper E.A."/>
            <person name="Brenton Z.W."/>
            <person name="Flinn B.S."/>
            <person name="Jenkins J."/>
            <person name="Shu S."/>
            <person name="Flowers D."/>
            <person name="Luo F."/>
            <person name="Wang Y."/>
            <person name="Xia P."/>
            <person name="Barry K."/>
            <person name="Daum C."/>
            <person name="Lipzen A."/>
            <person name="Yoshinaga Y."/>
            <person name="Schmutz J."/>
            <person name="Saski C."/>
            <person name="Vermerris W."/>
            <person name="Kresovich S."/>
        </authorList>
    </citation>
    <scope>NUCLEOTIDE SEQUENCE</scope>
</reference>
<dbReference type="EMBL" id="CM027682">
    <property type="protein sequence ID" value="KAG0536109.1"/>
    <property type="molecule type" value="Genomic_DNA"/>
</dbReference>
<dbReference type="InterPro" id="IPR036397">
    <property type="entry name" value="RNaseH_sf"/>
</dbReference>
<accession>A0A921ULP9</accession>
<sequence length="242" mass="26326">MAARGRNSAVPSRTLHVGGYHVVTTVTARPGVVRRWLYTTLWRQRQNLHSAAGLTVGLGVQWTPPFRKLPGGAEPRPGTLQLCSGNRCLIYQIARAGGVVPKILRRFLADARITFAVYGVASDCRKLRAHHGLELGSTLELQGAAGMGNASMAEMADRLLGIVRGGVEKSRRISTSTWDGPRLSRGQVRYACVDAFLSRCLGEHIRRDMASDDEYESDPDDGSDSTAGEEWESDAVDGGYWG</sequence>
<dbReference type="OrthoDB" id="756480at2759"/>
<name>A0A921ULP9_SORBI</name>
<dbReference type="Gene3D" id="3.30.420.10">
    <property type="entry name" value="Ribonuclease H-like superfamily/Ribonuclease H"/>
    <property type="match status" value="1"/>
</dbReference>
<dbReference type="GO" id="GO:0006139">
    <property type="term" value="P:nucleobase-containing compound metabolic process"/>
    <property type="evidence" value="ECO:0007669"/>
    <property type="project" value="InterPro"/>
</dbReference>
<feature type="region of interest" description="Disordered" evidence="3">
    <location>
        <begin position="210"/>
        <end position="242"/>
    </location>
</feature>
<dbReference type="PANTHER" id="PTHR13620">
    <property type="entry name" value="3-5 EXONUCLEASE"/>
    <property type="match status" value="1"/>
</dbReference>
<dbReference type="OMA" id="NISKSNW"/>
<dbReference type="GO" id="GO:0003676">
    <property type="term" value="F:nucleic acid binding"/>
    <property type="evidence" value="ECO:0007669"/>
    <property type="project" value="InterPro"/>
</dbReference>
<keyword evidence="1" id="KW-0540">Nuclease</keyword>
<keyword evidence="2" id="KW-0378">Hydrolase</keyword>
<reference evidence="5" key="1">
    <citation type="journal article" date="2019" name="BMC Genomics">
        <title>A new reference genome for Sorghum bicolor reveals high levels of sequence similarity between sweet and grain genotypes: implications for the genetics of sugar metabolism.</title>
        <authorList>
            <person name="Cooper E.A."/>
            <person name="Brenton Z.W."/>
            <person name="Flinn B.S."/>
            <person name="Jenkins J."/>
            <person name="Shu S."/>
            <person name="Flowers D."/>
            <person name="Luo F."/>
            <person name="Wang Y."/>
            <person name="Xia P."/>
            <person name="Barry K."/>
            <person name="Daum C."/>
            <person name="Lipzen A."/>
            <person name="Yoshinaga Y."/>
            <person name="Schmutz J."/>
            <person name="Saski C."/>
            <person name="Vermerris W."/>
            <person name="Kresovich S."/>
        </authorList>
    </citation>
    <scope>NUCLEOTIDE SEQUENCE</scope>
</reference>
<gene>
    <name evidence="5" type="ORF">BDA96_03G036400</name>
</gene>
<evidence type="ECO:0000256" key="2">
    <source>
        <dbReference type="ARBA" id="ARBA00022801"/>
    </source>
</evidence>
<dbReference type="SUPFAM" id="SSF53098">
    <property type="entry name" value="Ribonuclease H-like"/>
    <property type="match status" value="1"/>
</dbReference>
<dbReference type="InterPro" id="IPR051132">
    <property type="entry name" value="3-5_Exonuclease_domain"/>
</dbReference>
<proteinExistence type="predicted"/>
<dbReference type="InterPro" id="IPR002562">
    <property type="entry name" value="3'-5'_exonuclease_dom"/>
</dbReference>
<dbReference type="AlphaFoldDB" id="A0A921ULP9"/>
<dbReference type="Gramene" id="EES02313">
    <property type="protein sequence ID" value="EES02313"/>
    <property type="gene ID" value="SORBI_3003G033400"/>
</dbReference>